<keyword evidence="3" id="KW-1003">Cell membrane</keyword>
<reference evidence="10 11" key="1">
    <citation type="submission" date="2023-02" db="EMBL/GenBank/DDBJ databases">
        <title>Bacterial whole genome sequence for Curvibacter sp. HBC28.</title>
        <authorList>
            <person name="Le V."/>
            <person name="Ko S.-R."/>
            <person name="Ahn C.-Y."/>
            <person name="Oh H.-M."/>
        </authorList>
    </citation>
    <scope>NUCLEOTIDE SEQUENCE [LARGE SCALE GENOMIC DNA]</scope>
    <source>
        <strain evidence="10 11">HBC28</strain>
    </source>
</reference>
<evidence type="ECO:0000256" key="2">
    <source>
        <dbReference type="ARBA" id="ARBA00022448"/>
    </source>
</evidence>
<keyword evidence="6 9" id="KW-1133">Transmembrane helix</keyword>
<dbReference type="PANTHER" id="PTHR30574">
    <property type="entry name" value="INNER MEMBRANE PROTEIN YEDE"/>
    <property type="match status" value="1"/>
</dbReference>
<accession>A0ABT5MA68</accession>
<dbReference type="EMBL" id="JAQSIO010000001">
    <property type="protein sequence ID" value="MDD0813476.1"/>
    <property type="molecule type" value="Genomic_DNA"/>
</dbReference>
<evidence type="ECO:0000256" key="8">
    <source>
        <dbReference type="ARBA" id="ARBA00035655"/>
    </source>
</evidence>
<feature type="transmembrane region" description="Helical" evidence="9">
    <location>
        <begin position="86"/>
        <end position="109"/>
    </location>
</feature>
<dbReference type="InterPro" id="IPR007272">
    <property type="entry name" value="Sulf_transp_TsuA/YedE"/>
</dbReference>
<comment type="caution">
    <text evidence="10">The sequence shown here is derived from an EMBL/GenBank/DDBJ whole genome shotgun (WGS) entry which is preliminary data.</text>
</comment>
<keyword evidence="7 9" id="KW-0472">Membrane</keyword>
<evidence type="ECO:0000256" key="5">
    <source>
        <dbReference type="ARBA" id="ARBA00022692"/>
    </source>
</evidence>
<dbReference type="PANTHER" id="PTHR30574:SF1">
    <property type="entry name" value="SULPHUR TRANSPORT DOMAIN-CONTAINING PROTEIN"/>
    <property type="match status" value="1"/>
</dbReference>
<name>A0ABT5MA68_9BURK</name>
<feature type="transmembrane region" description="Helical" evidence="9">
    <location>
        <begin position="20"/>
        <end position="42"/>
    </location>
</feature>
<keyword evidence="4" id="KW-0997">Cell inner membrane</keyword>
<evidence type="ECO:0000313" key="10">
    <source>
        <dbReference type="EMBL" id="MDD0813476.1"/>
    </source>
</evidence>
<proteinExistence type="inferred from homology"/>
<organism evidence="10 11">
    <name type="scientific">Curvibacter microcysteis</name>
    <dbReference type="NCBI Taxonomy" id="3026419"/>
    <lineage>
        <taxon>Bacteria</taxon>
        <taxon>Pseudomonadati</taxon>
        <taxon>Pseudomonadota</taxon>
        <taxon>Betaproteobacteria</taxon>
        <taxon>Burkholderiales</taxon>
        <taxon>Comamonadaceae</taxon>
        <taxon>Curvibacter</taxon>
    </lineage>
</organism>
<feature type="transmembrane region" description="Helical" evidence="9">
    <location>
        <begin position="54"/>
        <end position="74"/>
    </location>
</feature>
<dbReference type="Pfam" id="PF04143">
    <property type="entry name" value="Sulf_transp"/>
    <property type="match status" value="1"/>
</dbReference>
<keyword evidence="11" id="KW-1185">Reference proteome</keyword>
<comment type="similarity">
    <text evidence="8">Belongs to the TsuA/YedE (TC 9.B.102) family.</text>
</comment>
<evidence type="ECO:0000256" key="3">
    <source>
        <dbReference type="ARBA" id="ARBA00022475"/>
    </source>
</evidence>
<gene>
    <name evidence="10" type="ORF">PSQ39_02415</name>
</gene>
<evidence type="ECO:0000256" key="1">
    <source>
        <dbReference type="ARBA" id="ARBA00004429"/>
    </source>
</evidence>
<evidence type="ECO:0000256" key="6">
    <source>
        <dbReference type="ARBA" id="ARBA00022989"/>
    </source>
</evidence>
<dbReference type="Proteomes" id="UP001528672">
    <property type="component" value="Unassembled WGS sequence"/>
</dbReference>
<evidence type="ECO:0000256" key="9">
    <source>
        <dbReference type="SAM" id="Phobius"/>
    </source>
</evidence>
<feature type="transmembrane region" description="Helical" evidence="9">
    <location>
        <begin position="121"/>
        <end position="141"/>
    </location>
</feature>
<protein>
    <submittedName>
        <fullName evidence="10">YeeE/YedE thiosulfate transporter family protein</fullName>
    </submittedName>
</protein>
<comment type="subcellular location">
    <subcellularLocation>
        <location evidence="1">Cell inner membrane</location>
        <topology evidence="1">Multi-pass membrane protein</topology>
    </subcellularLocation>
</comment>
<sequence length="142" mass="14533">MNTLHPYLQSSLGGLLIGLASWWLLAALGRVTGISGITAALLPGRSTTPTGDRAWRLAYLLGLIGGGALFTLWLHPPVTALRPLPLLALAGLLVGFGTVLGSGCTSGHGVCGLGRRSLRSLVATATFMGAGFATVGLTRWLG</sequence>
<evidence type="ECO:0000256" key="7">
    <source>
        <dbReference type="ARBA" id="ARBA00023136"/>
    </source>
</evidence>
<keyword evidence="5 9" id="KW-0812">Transmembrane</keyword>
<keyword evidence="2" id="KW-0813">Transport</keyword>
<evidence type="ECO:0000256" key="4">
    <source>
        <dbReference type="ARBA" id="ARBA00022519"/>
    </source>
</evidence>
<evidence type="ECO:0000313" key="11">
    <source>
        <dbReference type="Proteomes" id="UP001528672"/>
    </source>
</evidence>